<dbReference type="AlphaFoldDB" id="K0YH63"/>
<dbReference type="RefSeq" id="WP_004600061.1">
    <property type="nucleotide sequence ID" value="NZ_HF541865.1"/>
</dbReference>
<dbReference type="eggNOG" id="COG2606">
    <property type="taxonomic scope" value="Bacteria"/>
</dbReference>
<keyword evidence="3" id="KW-1185">Reference proteome</keyword>
<accession>K0YH63</accession>
<dbReference type="HOGENOM" id="CLU_1814974_0_0_11"/>
<dbReference type="GO" id="GO:0002161">
    <property type="term" value="F:aminoacyl-tRNA deacylase activity"/>
    <property type="evidence" value="ECO:0007669"/>
    <property type="project" value="InterPro"/>
</dbReference>
<dbReference type="PANTHER" id="PTHR30411">
    <property type="entry name" value="CYTOPLASMIC PROTEIN"/>
    <property type="match status" value="1"/>
</dbReference>
<evidence type="ECO:0000313" key="2">
    <source>
        <dbReference type="EMBL" id="EJZ82902.1"/>
    </source>
</evidence>
<protein>
    <recommendedName>
        <fullName evidence="1">YbaK/aminoacyl-tRNA synthetase-associated domain-containing protein</fullName>
    </recommendedName>
</protein>
<evidence type="ECO:0000259" key="1">
    <source>
        <dbReference type="Pfam" id="PF04073"/>
    </source>
</evidence>
<dbReference type="PANTHER" id="PTHR30411:SF1">
    <property type="entry name" value="CYTOPLASMIC PROTEIN"/>
    <property type="match status" value="1"/>
</dbReference>
<comment type="caution">
    <text evidence="2">The sequence shown here is derived from an EMBL/GenBank/DDBJ whole genome shotgun (WGS) entry which is preliminary data.</text>
</comment>
<dbReference type="InterPro" id="IPR036754">
    <property type="entry name" value="YbaK/aa-tRNA-synt-asso_dom_sf"/>
</dbReference>
<dbReference type="InterPro" id="IPR007214">
    <property type="entry name" value="YbaK/aa-tRNA-synth-assoc-dom"/>
</dbReference>
<reference evidence="2 3" key="1">
    <citation type="submission" date="2012-08" db="EMBL/GenBank/DDBJ databases">
        <title>The Genome Sequence of Turicella otitidis ATCC 51513.</title>
        <authorList>
            <consortium name="The Broad Institute Genome Sequencing Platform"/>
            <person name="Earl A."/>
            <person name="Ward D."/>
            <person name="Feldgarden M."/>
            <person name="Gevers D."/>
            <person name="Huys G."/>
            <person name="Walker B."/>
            <person name="Young S.K."/>
            <person name="Zeng Q."/>
            <person name="Gargeya S."/>
            <person name="Fitzgerald M."/>
            <person name="Haas B."/>
            <person name="Abouelleil A."/>
            <person name="Alvarado L."/>
            <person name="Arachchi H.M."/>
            <person name="Berlin A.M."/>
            <person name="Chapman S.B."/>
            <person name="Goldberg J."/>
            <person name="Griggs A."/>
            <person name="Gujja S."/>
            <person name="Hansen M."/>
            <person name="Howarth C."/>
            <person name="Imamovic A."/>
            <person name="Larimer J."/>
            <person name="McCowen C."/>
            <person name="Montmayeur A."/>
            <person name="Murphy C."/>
            <person name="Neiman D."/>
            <person name="Pearson M."/>
            <person name="Priest M."/>
            <person name="Roberts A."/>
            <person name="Saif S."/>
            <person name="Shea T."/>
            <person name="Sisk P."/>
            <person name="Sykes S."/>
            <person name="Wortman J."/>
            <person name="Nusbaum C."/>
            <person name="Birren B."/>
        </authorList>
    </citation>
    <scope>NUCLEOTIDE SEQUENCE [LARGE SCALE GENOMIC DNA]</scope>
    <source>
        <strain evidence="2 3">ATCC 51513</strain>
    </source>
</reference>
<sequence length="142" mass="15197">MVKEISVAAEDSDTASFIDAVGAKPNEVINSIVVKTKHSGERHYSLVLAPATHRLDNKGLRKALGGKTSFVPMDDAVELTGMQRHAIGPIGVPDDLPIVADLSVIEGEKFYVGAGVLERKYVLSREELVDKDAPGIYGDEPA</sequence>
<gene>
    <name evidence="2" type="ORF">HMPREF9719_00171</name>
</gene>
<proteinExistence type="predicted"/>
<dbReference type="EMBL" id="AHAE01000009">
    <property type="protein sequence ID" value="EJZ82902.1"/>
    <property type="molecule type" value="Genomic_DNA"/>
</dbReference>
<dbReference type="Gene3D" id="3.90.960.10">
    <property type="entry name" value="YbaK/aminoacyl-tRNA synthetase-associated domain"/>
    <property type="match status" value="1"/>
</dbReference>
<dbReference type="OrthoDB" id="9796920at2"/>
<evidence type="ECO:0000313" key="3">
    <source>
        <dbReference type="Proteomes" id="UP000006078"/>
    </source>
</evidence>
<feature type="domain" description="YbaK/aminoacyl-tRNA synthetase-associated" evidence="1">
    <location>
        <begin position="18"/>
        <end position="130"/>
    </location>
</feature>
<name>K0YH63_9CORY</name>
<organism evidence="2 3">
    <name type="scientific">Corynebacterium otitidis ATCC 51513</name>
    <dbReference type="NCBI Taxonomy" id="883169"/>
    <lineage>
        <taxon>Bacteria</taxon>
        <taxon>Bacillati</taxon>
        <taxon>Actinomycetota</taxon>
        <taxon>Actinomycetes</taxon>
        <taxon>Mycobacteriales</taxon>
        <taxon>Corynebacteriaceae</taxon>
        <taxon>Corynebacterium</taxon>
    </lineage>
</organism>
<dbReference type="Pfam" id="PF04073">
    <property type="entry name" value="tRNA_edit"/>
    <property type="match status" value="1"/>
</dbReference>
<dbReference type="Proteomes" id="UP000006078">
    <property type="component" value="Unassembled WGS sequence"/>
</dbReference>
<dbReference type="SUPFAM" id="SSF55826">
    <property type="entry name" value="YbaK/ProRS associated domain"/>
    <property type="match status" value="1"/>
</dbReference>